<sequence length="221" mass="23586">MEIGELIGTGRTADVWALNDGRVLRRYRDGLSADGEAEVMTHLAEHGYPVPAVWTAERPEDLIMERLGGPTMLESLVAGTISPGAAGELLAELLRRLHEIPPRAATRPGDRVLHLDLHPDNVLLTAHGPVVIDWFTAAEGEPGLDDAMSAVILAQALHDRPDTARTVLAPLLRGLPPLTDRHLAEARARRAANPTLTAEEIAALDDALTLIRSCAAGRGAG</sequence>
<dbReference type="GO" id="GO:0016740">
    <property type="term" value="F:transferase activity"/>
    <property type="evidence" value="ECO:0007669"/>
    <property type="project" value="UniProtKB-KW"/>
</dbReference>
<keyword evidence="3" id="KW-1185">Reference proteome</keyword>
<dbReference type="SUPFAM" id="SSF56112">
    <property type="entry name" value="Protein kinase-like (PK-like)"/>
    <property type="match status" value="1"/>
</dbReference>
<feature type="domain" description="Aminoglycoside phosphotransferase" evidence="1">
    <location>
        <begin position="6"/>
        <end position="109"/>
    </location>
</feature>
<dbReference type="OrthoDB" id="9797603at2"/>
<dbReference type="EMBL" id="JXZB01000004">
    <property type="protein sequence ID" value="KIQ63117.1"/>
    <property type="molecule type" value="Genomic_DNA"/>
</dbReference>
<dbReference type="AlphaFoldDB" id="A0A0D0PRU2"/>
<gene>
    <name evidence="2" type="ORF">TR51_30510</name>
</gene>
<dbReference type="Proteomes" id="UP000032066">
    <property type="component" value="Unassembled WGS sequence"/>
</dbReference>
<reference evidence="2 3" key="1">
    <citation type="submission" date="2015-02" db="EMBL/GenBank/DDBJ databases">
        <title>Draft genome sequence of Kitasatospora griseola MF730-N6, a bafilomycin, terpentecin and satosporin producer.</title>
        <authorList>
            <person name="Arens J.C."/>
            <person name="Haltli B."/>
            <person name="Kerr R.G."/>
        </authorList>
    </citation>
    <scope>NUCLEOTIDE SEQUENCE [LARGE SCALE GENOMIC DNA]</scope>
    <source>
        <strain evidence="2 3">MF730-N6</strain>
    </source>
</reference>
<dbReference type="PATRIC" id="fig|2064.6.peg.6479"/>
<dbReference type="RefSeq" id="WP_043915466.1">
    <property type="nucleotide sequence ID" value="NZ_JXZB01000004.1"/>
</dbReference>
<name>A0A0D0PRU2_KITGR</name>
<protein>
    <submittedName>
        <fullName evidence="2">Aminoglycoside phosphotransferase</fullName>
    </submittedName>
</protein>
<organism evidence="2 3">
    <name type="scientific">Kitasatospora griseola</name>
    <name type="common">Streptomyces griseolosporeus</name>
    <dbReference type="NCBI Taxonomy" id="2064"/>
    <lineage>
        <taxon>Bacteria</taxon>
        <taxon>Bacillati</taxon>
        <taxon>Actinomycetota</taxon>
        <taxon>Actinomycetes</taxon>
        <taxon>Kitasatosporales</taxon>
        <taxon>Streptomycetaceae</taxon>
        <taxon>Kitasatospora</taxon>
    </lineage>
</organism>
<proteinExistence type="predicted"/>
<dbReference type="InterPro" id="IPR002575">
    <property type="entry name" value="Aminoglycoside_PTrfase"/>
</dbReference>
<accession>A0A0D0PRU2</accession>
<evidence type="ECO:0000313" key="3">
    <source>
        <dbReference type="Proteomes" id="UP000032066"/>
    </source>
</evidence>
<evidence type="ECO:0000313" key="2">
    <source>
        <dbReference type="EMBL" id="KIQ63117.1"/>
    </source>
</evidence>
<comment type="caution">
    <text evidence="2">The sequence shown here is derived from an EMBL/GenBank/DDBJ whole genome shotgun (WGS) entry which is preliminary data.</text>
</comment>
<dbReference type="Gene3D" id="3.90.1200.10">
    <property type="match status" value="1"/>
</dbReference>
<keyword evidence="2" id="KW-0808">Transferase</keyword>
<dbReference type="Pfam" id="PF01636">
    <property type="entry name" value="APH"/>
    <property type="match status" value="2"/>
</dbReference>
<evidence type="ECO:0000259" key="1">
    <source>
        <dbReference type="Pfam" id="PF01636"/>
    </source>
</evidence>
<feature type="domain" description="Aminoglycoside phosphotransferase" evidence="1">
    <location>
        <begin position="110"/>
        <end position="161"/>
    </location>
</feature>
<dbReference type="STRING" id="2064.TR51_30510"/>
<dbReference type="InterPro" id="IPR011009">
    <property type="entry name" value="Kinase-like_dom_sf"/>
</dbReference>